<accession>A0AAV9VTB1</accession>
<dbReference type="Proteomes" id="UP001370758">
    <property type="component" value="Unassembled WGS sequence"/>
</dbReference>
<evidence type="ECO:0000313" key="2">
    <source>
        <dbReference type="EMBL" id="KAK6496410.1"/>
    </source>
</evidence>
<organism evidence="2 3">
    <name type="scientific">Arthrobotrys musiformis</name>
    <dbReference type="NCBI Taxonomy" id="47236"/>
    <lineage>
        <taxon>Eukaryota</taxon>
        <taxon>Fungi</taxon>
        <taxon>Dikarya</taxon>
        <taxon>Ascomycota</taxon>
        <taxon>Pezizomycotina</taxon>
        <taxon>Orbiliomycetes</taxon>
        <taxon>Orbiliales</taxon>
        <taxon>Orbiliaceae</taxon>
        <taxon>Arthrobotrys</taxon>
    </lineage>
</organism>
<sequence length="491" mass="55613">MSPPAPIDLIPPEISFYILSYLNREDLKHFSNCSKQCRLVAIPLLFRSLTIPSNKVCLGLDSEDGEEQTYTFLETHEQMVASLEDKNSALYLARMDTTHVLLSCRSLKSIGQITKYFISCSKVLAILHNLRSLEIILEFPQEILEEIPDFYDRLFRGLFGHLSVHCPGYTSIVGLAIKVLVGNKRRRALVAEKIHAEGIESTQNRRFLDLDVDSEENGARIATVYPPSLKTFNMKINVSRRRIVLPTSKRRDPLILGYTSASYGLLHCLSLLQCSSATLHTVALNFYPRALKTIYKSKTGRPEIPPNAVFPSVKSITLNVAYLPSFGDRKSPIFTNFASIFPNVEDVNVSYERIYIGEIRDSYYFMYLSGIPGTRRLRIFWPLAEATPAPSASHRLESTDELVRSTRRFVESYGLERLEEVTYVHDDWDACTTSEWCEYTCSYIDTYKAVTCRVVRGLDGEVGVSVGKEFRDPGRMFDCSDELGSLGTCFD</sequence>
<dbReference type="EMBL" id="JAVHJL010000011">
    <property type="protein sequence ID" value="KAK6496410.1"/>
    <property type="molecule type" value="Genomic_DNA"/>
</dbReference>
<dbReference type="AlphaFoldDB" id="A0AAV9VTB1"/>
<reference evidence="2 3" key="1">
    <citation type="submission" date="2023-08" db="EMBL/GenBank/DDBJ databases">
        <authorList>
            <person name="Palmer J.M."/>
        </authorList>
    </citation>
    <scope>NUCLEOTIDE SEQUENCE [LARGE SCALE GENOMIC DNA]</scope>
    <source>
        <strain evidence="2 3">TWF481</strain>
    </source>
</reference>
<name>A0AAV9VTB1_9PEZI</name>
<keyword evidence="3" id="KW-1185">Reference proteome</keyword>
<feature type="domain" description="F-box" evidence="1">
    <location>
        <begin position="4"/>
        <end position="49"/>
    </location>
</feature>
<proteinExistence type="predicted"/>
<dbReference type="InterPro" id="IPR036047">
    <property type="entry name" value="F-box-like_dom_sf"/>
</dbReference>
<gene>
    <name evidence="2" type="ORF">TWF481_002430</name>
</gene>
<dbReference type="Pfam" id="PF00646">
    <property type="entry name" value="F-box"/>
    <property type="match status" value="1"/>
</dbReference>
<dbReference type="InterPro" id="IPR001810">
    <property type="entry name" value="F-box_dom"/>
</dbReference>
<evidence type="ECO:0000259" key="1">
    <source>
        <dbReference type="PROSITE" id="PS50181"/>
    </source>
</evidence>
<protein>
    <recommendedName>
        <fullName evidence="1">F-box domain-containing protein</fullName>
    </recommendedName>
</protein>
<comment type="caution">
    <text evidence="2">The sequence shown here is derived from an EMBL/GenBank/DDBJ whole genome shotgun (WGS) entry which is preliminary data.</text>
</comment>
<dbReference type="SUPFAM" id="SSF81383">
    <property type="entry name" value="F-box domain"/>
    <property type="match status" value="1"/>
</dbReference>
<evidence type="ECO:0000313" key="3">
    <source>
        <dbReference type="Proteomes" id="UP001370758"/>
    </source>
</evidence>
<dbReference type="PROSITE" id="PS50181">
    <property type="entry name" value="FBOX"/>
    <property type="match status" value="1"/>
</dbReference>